<dbReference type="GO" id="GO:0019441">
    <property type="term" value="P:L-tryptophan catabolic process to kynurenine"/>
    <property type="evidence" value="ECO:0007669"/>
    <property type="project" value="InterPro"/>
</dbReference>
<dbReference type="Pfam" id="PF04199">
    <property type="entry name" value="Cyclase"/>
    <property type="match status" value="1"/>
</dbReference>
<comment type="similarity">
    <text evidence="1">Belongs to the Cyclase 1 superfamily.</text>
</comment>
<dbReference type="Proteomes" id="UP000233524">
    <property type="component" value="Unassembled WGS sequence"/>
</dbReference>
<protein>
    <recommendedName>
        <fullName evidence="4">Cyclase</fullName>
    </recommendedName>
</protein>
<dbReference type="Gene3D" id="3.50.30.50">
    <property type="entry name" value="Putative cyclase"/>
    <property type="match status" value="1"/>
</dbReference>
<evidence type="ECO:0000256" key="1">
    <source>
        <dbReference type="ARBA" id="ARBA00007865"/>
    </source>
</evidence>
<comment type="caution">
    <text evidence="2">The sequence shown here is derived from an EMBL/GenBank/DDBJ whole genome shotgun (WGS) entry which is preliminary data.</text>
</comment>
<dbReference type="AlphaFoldDB" id="A0A2N3MZ76"/>
<dbReference type="EMBL" id="NLAX01001623">
    <property type="protein sequence ID" value="PKS05481.1"/>
    <property type="molecule type" value="Genomic_DNA"/>
</dbReference>
<dbReference type="InParanoid" id="A0A2N3MZ76"/>
<dbReference type="VEuPathDB" id="FungiDB:jhhlp_008859"/>
<dbReference type="OrthoDB" id="5396at2759"/>
<dbReference type="GO" id="GO:0004061">
    <property type="term" value="F:arylformamidase activity"/>
    <property type="evidence" value="ECO:0007669"/>
    <property type="project" value="InterPro"/>
</dbReference>
<dbReference type="InterPro" id="IPR037175">
    <property type="entry name" value="KFase_sf"/>
</dbReference>
<gene>
    <name evidence="2" type="ORF">jhhlp_008859</name>
</gene>
<sequence>MDVPVPPYRDLPKADSGYHTSWAYFNSLPSKQGKKDQIGTANHFKADISAFGGRPCPTHKINGAVPFSFDDHLDFNTQSSSQWDGFRHFAIRSSLEYYNGYRGEDFTSSDVLGIHYWVEAGGISGRGVLIDFPTWAESCGETFNPNAGRRVTLKDIKAILVNQGTEVRPGDILIFRTGWLSWYNNTTRNERHEELCVRNPPGGHHFIGLDQDQELIEWLWDNQIAAVAGDQPAFEATPPPSDGFGWLHEHIIAALGCPMGELWDTEGLAEECKVRQRYTFFLSSAPLHVPGGVATPSNAVAIF</sequence>
<reference evidence="2 3" key="1">
    <citation type="journal article" date="2017" name="G3 (Bethesda)">
        <title>First Draft Genome Sequence of the Pathogenic Fungus Lomentospora prolificans (Formerly Scedosporium prolificans).</title>
        <authorList>
            <person name="Luo R."/>
            <person name="Zimin A."/>
            <person name="Workman R."/>
            <person name="Fan Y."/>
            <person name="Pertea G."/>
            <person name="Grossman N."/>
            <person name="Wear M.P."/>
            <person name="Jia B."/>
            <person name="Miller H."/>
            <person name="Casadevall A."/>
            <person name="Timp W."/>
            <person name="Zhang S.X."/>
            <person name="Salzberg S.L."/>
        </authorList>
    </citation>
    <scope>NUCLEOTIDE SEQUENCE [LARGE SCALE GENOMIC DNA]</scope>
    <source>
        <strain evidence="2 3">JHH-5317</strain>
    </source>
</reference>
<evidence type="ECO:0000313" key="3">
    <source>
        <dbReference type="Proteomes" id="UP000233524"/>
    </source>
</evidence>
<name>A0A2N3MZ76_9PEZI</name>
<dbReference type="SUPFAM" id="SSF102198">
    <property type="entry name" value="Putative cyclase"/>
    <property type="match status" value="1"/>
</dbReference>
<keyword evidence="3" id="KW-1185">Reference proteome</keyword>
<proteinExistence type="inferred from homology"/>
<evidence type="ECO:0000313" key="2">
    <source>
        <dbReference type="EMBL" id="PKS05481.1"/>
    </source>
</evidence>
<dbReference type="InterPro" id="IPR007325">
    <property type="entry name" value="KFase/CYL"/>
</dbReference>
<evidence type="ECO:0008006" key="4">
    <source>
        <dbReference type="Google" id="ProtNLM"/>
    </source>
</evidence>
<dbReference type="PANTHER" id="PTHR34861">
    <property type="match status" value="1"/>
</dbReference>
<organism evidence="2 3">
    <name type="scientific">Lomentospora prolificans</name>
    <dbReference type="NCBI Taxonomy" id="41688"/>
    <lineage>
        <taxon>Eukaryota</taxon>
        <taxon>Fungi</taxon>
        <taxon>Dikarya</taxon>
        <taxon>Ascomycota</taxon>
        <taxon>Pezizomycotina</taxon>
        <taxon>Sordariomycetes</taxon>
        <taxon>Hypocreomycetidae</taxon>
        <taxon>Microascales</taxon>
        <taxon>Microascaceae</taxon>
        <taxon>Lomentospora</taxon>
    </lineage>
</organism>
<accession>A0A2N3MZ76</accession>